<dbReference type="Gene3D" id="3.30.450.380">
    <property type="match status" value="1"/>
</dbReference>
<dbReference type="GO" id="GO:0016887">
    <property type="term" value="F:ATP hydrolysis activity"/>
    <property type="evidence" value="ECO:0007669"/>
    <property type="project" value="InterPro"/>
</dbReference>
<dbReference type="Gene3D" id="3.40.50.300">
    <property type="entry name" value="P-loop containing nucleotide triphosphate hydrolases"/>
    <property type="match status" value="1"/>
</dbReference>
<dbReference type="InterPro" id="IPR027417">
    <property type="entry name" value="P-loop_NTPase"/>
</dbReference>
<evidence type="ECO:0000259" key="2">
    <source>
        <dbReference type="Pfam" id="PF00437"/>
    </source>
</evidence>
<keyword evidence="3" id="KW-0282">Flagellum</keyword>
<dbReference type="EMBL" id="UFXQ01000001">
    <property type="protein sequence ID" value="STC69449.1"/>
    <property type="molecule type" value="Genomic_DNA"/>
</dbReference>
<evidence type="ECO:0000256" key="1">
    <source>
        <dbReference type="ARBA" id="ARBA00006611"/>
    </source>
</evidence>
<gene>
    <name evidence="3" type="ORF">NCTC11862_01242</name>
</gene>
<evidence type="ECO:0000313" key="4">
    <source>
        <dbReference type="Proteomes" id="UP000254467"/>
    </source>
</evidence>
<protein>
    <submittedName>
        <fullName evidence="3">Predicted ATPase involved in pili and flagella biosynthesis</fullName>
    </submittedName>
</protein>
<evidence type="ECO:0000313" key="3">
    <source>
        <dbReference type="EMBL" id="STC69449.1"/>
    </source>
</evidence>
<dbReference type="Pfam" id="PF00437">
    <property type="entry name" value="T2SSE"/>
    <property type="match status" value="1"/>
</dbReference>
<keyword evidence="3" id="KW-0966">Cell projection</keyword>
<keyword evidence="3" id="KW-0969">Cilium</keyword>
<dbReference type="Proteomes" id="UP000254467">
    <property type="component" value="Unassembled WGS sequence"/>
</dbReference>
<dbReference type="OrthoDB" id="9810761at2"/>
<dbReference type="PANTHER" id="PTHR30486">
    <property type="entry name" value="TWITCHING MOTILITY PROTEIN PILT"/>
    <property type="match status" value="1"/>
</dbReference>
<dbReference type="SUPFAM" id="SSF52540">
    <property type="entry name" value="P-loop containing nucleoside triphosphate hydrolases"/>
    <property type="match status" value="1"/>
</dbReference>
<dbReference type="NCBIfam" id="TIGR03819">
    <property type="entry name" value="heli_sec_ATPase"/>
    <property type="match status" value="1"/>
</dbReference>
<accession>A0A376CMX1</accession>
<dbReference type="InterPro" id="IPR022399">
    <property type="entry name" value="TadA-like_ATPase"/>
</dbReference>
<feature type="domain" description="Bacterial type II secretion system protein E" evidence="2">
    <location>
        <begin position="64"/>
        <end position="339"/>
    </location>
</feature>
<comment type="similarity">
    <text evidence="1">Belongs to the GSP E family.</text>
</comment>
<dbReference type="CDD" id="cd01130">
    <property type="entry name" value="VirB11-like_ATPase"/>
    <property type="match status" value="1"/>
</dbReference>
<dbReference type="InterPro" id="IPR001482">
    <property type="entry name" value="T2SS/T4SS_dom"/>
</dbReference>
<name>A0A376CMX1_9CORY</name>
<dbReference type="STRING" id="35756.GCA_001044155_01267"/>
<dbReference type="InterPro" id="IPR050921">
    <property type="entry name" value="T4SS_GSP_E_ATPase"/>
</dbReference>
<proteinExistence type="inferred from homology"/>
<dbReference type="PANTHER" id="PTHR30486:SF6">
    <property type="entry name" value="TYPE IV PILUS RETRACTATION ATPASE PILT"/>
    <property type="match status" value="1"/>
</dbReference>
<keyword evidence="4" id="KW-1185">Reference proteome</keyword>
<organism evidence="3 4">
    <name type="scientific">Corynebacterium pilosum</name>
    <dbReference type="NCBI Taxonomy" id="35756"/>
    <lineage>
        <taxon>Bacteria</taxon>
        <taxon>Bacillati</taxon>
        <taxon>Actinomycetota</taxon>
        <taxon>Actinomycetes</taxon>
        <taxon>Mycobacteriales</taxon>
        <taxon>Corynebacteriaceae</taxon>
        <taxon>Corynebacterium</taxon>
    </lineage>
</organism>
<dbReference type="RefSeq" id="WP_018581758.1">
    <property type="nucleotide sequence ID" value="NZ_UFXQ01000001.1"/>
</dbReference>
<dbReference type="AlphaFoldDB" id="A0A376CMX1"/>
<reference evidence="3 4" key="1">
    <citation type="submission" date="2018-06" db="EMBL/GenBank/DDBJ databases">
        <authorList>
            <consortium name="Pathogen Informatics"/>
            <person name="Doyle S."/>
        </authorList>
    </citation>
    <scope>NUCLEOTIDE SEQUENCE [LARGE SCALE GENOMIC DNA]</scope>
    <source>
        <strain evidence="3 4">NCTC11862</strain>
    </source>
</reference>
<sequence>MTLSPDTLERIQRRLADATESPGGDSSSVDPAELARIIREEAVVISDVDVLETMRALRHDTQGLGALEALASRPGVTDICVNGPDQVFIDCGRGLELTDLTFSSDPEVRRLATRLASACGRRLDDAQPFLDGHLTRPDGTLVRIHAALAPPAAQGTCISLRILRHSTTTLDDLVRRSSIPAQIVEVVRGIVRRHASFLVVGGTGSGKTTLLGAMLAEVPHDERIVAIEDTVELAPDHPHVVNLTTRGPNTEGRGAITMSDLLKQTLRMRPDRIVVGEIRGAEVVDLLAALNTGHEGGAGTVHANSLAEVPARIEALGALGGLEPAALHAQLAAAVKVVLVMKRGPGGVRRLDQIGLLSGTPVRATACWTADDGPLEGFEELERIAGVSTP</sequence>